<feature type="non-terminal residue" evidence="1">
    <location>
        <position position="60"/>
    </location>
</feature>
<proteinExistence type="predicted"/>
<name>A0A382GF09_9ZZZZ</name>
<dbReference type="EMBL" id="UINC01055055">
    <property type="protein sequence ID" value="SVB73499.1"/>
    <property type="molecule type" value="Genomic_DNA"/>
</dbReference>
<dbReference type="Gene3D" id="3.20.20.140">
    <property type="entry name" value="Metal-dependent hydrolases"/>
    <property type="match status" value="1"/>
</dbReference>
<reference evidence="1" key="1">
    <citation type="submission" date="2018-05" db="EMBL/GenBank/DDBJ databases">
        <authorList>
            <person name="Lanie J.A."/>
            <person name="Ng W.-L."/>
            <person name="Kazmierczak K.M."/>
            <person name="Andrzejewski T.M."/>
            <person name="Davidsen T.M."/>
            <person name="Wayne K.J."/>
            <person name="Tettelin H."/>
            <person name="Glass J.I."/>
            <person name="Rusch D."/>
            <person name="Podicherti R."/>
            <person name="Tsui H.-C.T."/>
            <person name="Winkler M.E."/>
        </authorList>
    </citation>
    <scope>NUCLEOTIDE SEQUENCE</scope>
</reference>
<evidence type="ECO:0008006" key="2">
    <source>
        <dbReference type="Google" id="ProtNLM"/>
    </source>
</evidence>
<accession>A0A382GF09</accession>
<sequence>MNYIDAHVNVWTDDFGQYPLADGFSPDAIKPPIFYPEDIIGHGKNSGVDRVVLVQMNHYG</sequence>
<organism evidence="1">
    <name type="scientific">marine metagenome</name>
    <dbReference type="NCBI Taxonomy" id="408172"/>
    <lineage>
        <taxon>unclassified sequences</taxon>
        <taxon>metagenomes</taxon>
        <taxon>ecological metagenomes</taxon>
    </lineage>
</organism>
<gene>
    <name evidence="1" type="ORF">METZ01_LOCUS226353</name>
</gene>
<evidence type="ECO:0000313" key="1">
    <source>
        <dbReference type="EMBL" id="SVB73499.1"/>
    </source>
</evidence>
<dbReference type="AlphaFoldDB" id="A0A382GF09"/>
<protein>
    <recommendedName>
        <fullName evidence="2">Amidohydrolase-related domain-containing protein</fullName>
    </recommendedName>
</protein>